<dbReference type="InterPro" id="IPR013685">
    <property type="entry name" value="POTRA_FtsQ_type"/>
</dbReference>
<dbReference type="PANTHER" id="PTHR37820">
    <property type="entry name" value="CELL DIVISION PROTEIN DIVIB"/>
    <property type="match status" value="1"/>
</dbReference>
<proteinExistence type="inferred from homology"/>
<comment type="function">
    <text evidence="8">Cell division protein that may be involved in stabilizing or promoting the assembly of the division complex.</text>
</comment>
<dbReference type="InterPro" id="IPR005548">
    <property type="entry name" value="Cell_div_FtsQ/DivIB_C"/>
</dbReference>
<evidence type="ECO:0000256" key="5">
    <source>
        <dbReference type="ARBA" id="ARBA00022989"/>
    </source>
</evidence>
<keyword evidence="4 8" id="KW-0812">Transmembrane</keyword>
<keyword evidence="2 8" id="KW-1003">Cell membrane</keyword>
<evidence type="ECO:0000256" key="4">
    <source>
        <dbReference type="ARBA" id="ARBA00022692"/>
    </source>
</evidence>
<dbReference type="GO" id="GO:0043093">
    <property type="term" value="P:FtsZ-dependent cytokinesis"/>
    <property type="evidence" value="ECO:0007669"/>
    <property type="project" value="UniProtKB-UniRule"/>
</dbReference>
<comment type="similarity">
    <text evidence="8">Belongs to the FtsQ/DivIB family. DivIB subfamily.</text>
</comment>
<dbReference type="InterPro" id="IPR034746">
    <property type="entry name" value="POTRA"/>
</dbReference>
<dbReference type="PROSITE" id="PS51779">
    <property type="entry name" value="POTRA"/>
    <property type="match status" value="1"/>
</dbReference>
<dbReference type="HAMAP" id="MF_00912">
    <property type="entry name" value="DivIB"/>
    <property type="match status" value="1"/>
</dbReference>
<evidence type="ECO:0000256" key="7">
    <source>
        <dbReference type="ARBA" id="ARBA00023306"/>
    </source>
</evidence>
<evidence type="ECO:0000256" key="2">
    <source>
        <dbReference type="ARBA" id="ARBA00022475"/>
    </source>
</evidence>
<evidence type="ECO:0000256" key="1">
    <source>
        <dbReference type="ARBA" id="ARBA00004370"/>
    </source>
</evidence>
<dbReference type="Gene3D" id="3.10.20.310">
    <property type="entry name" value="membrane protein fhac"/>
    <property type="match status" value="1"/>
</dbReference>
<dbReference type="InterPro" id="IPR050487">
    <property type="entry name" value="FtsQ_DivIB"/>
</dbReference>
<dbReference type="PANTHER" id="PTHR37820:SF1">
    <property type="entry name" value="CELL DIVISION PROTEIN FTSQ"/>
    <property type="match status" value="1"/>
</dbReference>
<dbReference type="GO" id="GO:0032153">
    <property type="term" value="C:cell division site"/>
    <property type="evidence" value="ECO:0007669"/>
    <property type="project" value="UniProtKB-UniRule"/>
</dbReference>
<evidence type="ECO:0000259" key="9">
    <source>
        <dbReference type="PROSITE" id="PS51779"/>
    </source>
</evidence>
<dbReference type="InterPro" id="IPR026580">
    <property type="entry name" value="DivIB"/>
</dbReference>
<feature type="transmembrane region" description="Helical" evidence="8">
    <location>
        <begin position="46"/>
        <end position="63"/>
    </location>
</feature>
<comment type="subcellular location">
    <subcellularLocation>
        <location evidence="8">Cell membrane</location>
        <topology evidence="8">Single-pass type II membrane protein</topology>
    </subcellularLocation>
    <subcellularLocation>
        <location evidence="1">Membrane</location>
    </subcellularLocation>
    <text evidence="8">Localizes to the division septum.</text>
</comment>
<protein>
    <recommendedName>
        <fullName evidence="8">Cell division protein DivIB</fullName>
    </recommendedName>
</protein>
<organism evidence="10 11">
    <name type="scientific">Lentibacillus halodurans</name>
    <dbReference type="NCBI Taxonomy" id="237679"/>
    <lineage>
        <taxon>Bacteria</taxon>
        <taxon>Bacillati</taxon>
        <taxon>Bacillota</taxon>
        <taxon>Bacilli</taxon>
        <taxon>Bacillales</taxon>
        <taxon>Bacillaceae</taxon>
        <taxon>Lentibacillus</taxon>
    </lineage>
</organism>
<gene>
    <name evidence="8" type="primary">divIB</name>
    <name evidence="10" type="ORF">SAMN04488072_10964</name>
</gene>
<dbReference type="EMBL" id="FOJW01000009">
    <property type="protein sequence ID" value="SFB19020.1"/>
    <property type="molecule type" value="Genomic_DNA"/>
</dbReference>
<evidence type="ECO:0000256" key="3">
    <source>
        <dbReference type="ARBA" id="ARBA00022618"/>
    </source>
</evidence>
<feature type="domain" description="POTRA" evidence="9">
    <location>
        <begin position="68"/>
        <end position="136"/>
    </location>
</feature>
<accession>A0A1I0Z323</accession>
<evidence type="ECO:0000256" key="6">
    <source>
        <dbReference type="ARBA" id="ARBA00023136"/>
    </source>
</evidence>
<keyword evidence="7 8" id="KW-0131">Cell cycle</keyword>
<keyword evidence="3 8" id="KW-0132">Cell division</keyword>
<evidence type="ECO:0000313" key="10">
    <source>
        <dbReference type="EMBL" id="SFB19020.1"/>
    </source>
</evidence>
<keyword evidence="5 8" id="KW-1133">Transmembrane helix</keyword>
<dbReference type="STRING" id="237679.SAMN04488072_10964"/>
<dbReference type="Gene3D" id="3.40.50.10960">
    <property type="match status" value="1"/>
</dbReference>
<dbReference type="Pfam" id="PF03799">
    <property type="entry name" value="FtsQ_DivIB_C"/>
    <property type="match status" value="1"/>
</dbReference>
<reference evidence="10 11" key="1">
    <citation type="submission" date="2016-10" db="EMBL/GenBank/DDBJ databases">
        <authorList>
            <person name="de Groot N.N."/>
        </authorList>
    </citation>
    <scope>NUCLEOTIDE SEQUENCE [LARGE SCALE GENOMIC DNA]</scope>
    <source>
        <strain evidence="10 11">CGMCC 1.3702</strain>
    </source>
</reference>
<dbReference type="AlphaFoldDB" id="A0A1I0Z323"/>
<evidence type="ECO:0000313" key="11">
    <source>
        <dbReference type="Proteomes" id="UP000198642"/>
    </source>
</evidence>
<dbReference type="GO" id="GO:0005886">
    <property type="term" value="C:plasma membrane"/>
    <property type="evidence" value="ECO:0007669"/>
    <property type="project" value="UniProtKB-SubCell"/>
</dbReference>
<name>A0A1I0Z323_9BACI</name>
<keyword evidence="6 8" id="KW-0472">Membrane</keyword>
<keyword evidence="11" id="KW-1185">Reference proteome</keyword>
<dbReference type="Proteomes" id="UP000198642">
    <property type="component" value="Unassembled WGS sequence"/>
</dbReference>
<dbReference type="Pfam" id="PF08478">
    <property type="entry name" value="POTRA_1"/>
    <property type="match status" value="1"/>
</dbReference>
<evidence type="ECO:0000256" key="8">
    <source>
        <dbReference type="HAMAP-Rule" id="MF_00912"/>
    </source>
</evidence>
<sequence length="284" mass="32366">MMPFYYFTNNDQKREEIEMGKKNVVSIEDRIPTLKQERRKKANRRLIFYLSIFFFLISIIVYLQSPLSHVRTIEISGNSFVEDEEVIEESSIEKGMNIWTVNESGTGNAISKNPVIQQAEVKRKLPWTVQISITEFDHVGYVHDDEHHYPVLGNGKVLDELEQTNVNGNGPLLLGFSDEDFLQQMAGELANLSESILQLISEIHWQPSDDNQYKIILYMNDGYMVDSTIRNFADNMSVYPSIVSQLESGSKGIIHIGAGAYFEEFNQAAEEVSDETENGDGNDH</sequence>